<gene>
    <name evidence="1" type="ORF">GXN74_12785</name>
</gene>
<keyword evidence="2" id="KW-1185">Reference proteome</keyword>
<proteinExistence type="predicted"/>
<dbReference type="Gene3D" id="1.10.10.2910">
    <property type="match status" value="1"/>
</dbReference>
<name>A0A7X5KN91_9FIRM</name>
<dbReference type="RefSeq" id="WP_162371334.1">
    <property type="nucleotide sequence ID" value="NZ_JAAEEH010000048.1"/>
</dbReference>
<dbReference type="PANTHER" id="PTHR43236:SF1">
    <property type="entry name" value="BLL7220 PROTEIN"/>
    <property type="match status" value="1"/>
</dbReference>
<dbReference type="EMBL" id="JAAEEH010000048">
    <property type="protein sequence ID" value="NDL68614.1"/>
    <property type="molecule type" value="Genomic_DNA"/>
</dbReference>
<dbReference type="Proteomes" id="UP000461585">
    <property type="component" value="Unassembled WGS sequence"/>
</dbReference>
<evidence type="ECO:0000313" key="1">
    <source>
        <dbReference type="EMBL" id="NDL68614.1"/>
    </source>
</evidence>
<accession>A0A7X5KN91</accession>
<comment type="caution">
    <text evidence="1">The sequence shown here is derived from an EMBL/GenBank/DDBJ whole genome shotgun (WGS) entry which is preliminary data.</text>
</comment>
<dbReference type="AlphaFoldDB" id="A0A7X5KN91"/>
<dbReference type="InterPro" id="IPR052345">
    <property type="entry name" value="Rad_response_metalloprotease"/>
</dbReference>
<evidence type="ECO:0000313" key="2">
    <source>
        <dbReference type="Proteomes" id="UP000461585"/>
    </source>
</evidence>
<protein>
    <submittedName>
        <fullName evidence="1">ImmA/IrrE family metallo-endopeptidase</fullName>
    </submittedName>
</protein>
<sequence>MISLDFRTKKNGVPILSKKEIEDIAEQVIYSYKPTLVTEPGVLDVELFVESYAELEMDYKDLTHDGSILGMIVFNDCHIPVYDTEREKAKRIPVNEKTIIVDNRLLEEDQLRRGRFTLAHEAAHWFLHRHLYLQDKSQISLFDVMKIEDKKLPLIKCRTSDIESNGRKELSTDDDWMEWQADYLASTILMPQRAFSKVVKGKFQSAKIKEGCYQLGTDFEKDLWADVMARELADLFDVSITAAKIRLKSLGFVKDQQDHQQHLF</sequence>
<dbReference type="PANTHER" id="PTHR43236">
    <property type="entry name" value="ANTITOXIN HIGA1"/>
    <property type="match status" value="1"/>
</dbReference>
<reference evidence="1 2" key="1">
    <citation type="submission" date="2020-01" db="EMBL/GenBank/DDBJ databases">
        <title>Anaeroalcalibacter tamaniensis gen. nov., sp. nov., moderately halophilic strictly anaerobic fermenter bacterium from mud volcano of Taman peninsula.</title>
        <authorList>
            <person name="Frolova A."/>
            <person name="Merkel A.Y."/>
            <person name="Slobodkin A.I."/>
        </authorList>
    </citation>
    <scope>NUCLEOTIDE SEQUENCE [LARGE SCALE GENOMIC DNA]</scope>
    <source>
        <strain evidence="1 2">F-3ap</strain>
    </source>
</reference>
<organism evidence="1 2">
    <name type="scientific">Anaerotalea alkaliphila</name>
    <dbReference type="NCBI Taxonomy" id="2662126"/>
    <lineage>
        <taxon>Bacteria</taxon>
        <taxon>Bacillati</taxon>
        <taxon>Bacillota</taxon>
        <taxon>Clostridia</taxon>
        <taxon>Eubacteriales</taxon>
        <taxon>Anaerotalea</taxon>
    </lineage>
</organism>